<evidence type="ECO:0000259" key="3">
    <source>
        <dbReference type="PROSITE" id="PS50157"/>
    </source>
</evidence>
<keyword evidence="5" id="KW-1185">Reference proteome</keyword>
<dbReference type="SUPFAM" id="SSF57667">
    <property type="entry name" value="beta-beta-alpha zinc fingers"/>
    <property type="match status" value="1"/>
</dbReference>
<proteinExistence type="predicted"/>
<reference evidence="4 5" key="1">
    <citation type="submission" date="2015-12" db="EMBL/GenBank/DDBJ databases">
        <title>The genome of Folsomia candida.</title>
        <authorList>
            <person name="Faddeeva A."/>
            <person name="Derks M.F."/>
            <person name="Anvar Y."/>
            <person name="Smit S."/>
            <person name="Van Straalen N."/>
            <person name="Roelofs D."/>
        </authorList>
    </citation>
    <scope>NUCLEOTIDE SEQUENCE [LARGE SCALE GENOMIC DNA]</scope>
    <source>
        <strain evidence="4 5">VU population</strain>
        <tissue evidence="4">Whole body</tissue>
    </source>
</reference>
<dbReference type="EMBL" id="LNIX01000021">
    <property type="protein sequence ID" value="OXA43676.1"/>
    <property type="molecule type" value="Genomic_DNA"/>
</dbReference>
<feature type="region of interest" description="Disordered" evidence="2">
    <location>
        <begin position="140"/>
        <end position="169"/>
    </location>
</feature>
<keyword evidence="1" id="KW-0479">Metal-binding</keyword>
<feature type="compositionally biased region" description="Acidic residues" evidence="2">
    <location>
        <begin position="141"/>
        <end position="151"/>
    </location>
</feature>
<name>A0A226DHL8_FOLCA</name>
<evidence type="ECO:0000313" key="5">
    <source>
        <dbReference type="Proteomes" id="UP000198287"/>
    </source>
</evidence>
<dbReference type="InterPro" id="IPR013087">
    <property type="entry name" value="Znf_C2H2_type"/>
</dbReference>
<protein>
    <submittedName>
        <fullName evidence="4">Transcription factor Sp2</fullName>
    </submittedName>
</protein>
<dbReference type="Gene3D" id="3.30.160.60">
    <property type="entry name" value="Classic Zinc Finger"/>
    <property type="match status" value="1"/>
</dbReference>
<feature type="domain" description="C2H2-type" evidence="3">
    <location>
        <begin position="260"/>
        <end position="287"/>
    </location>
</feature>
<feature type="domain" description="C2H2-type" evidence="3">
    <location>
        <begin position="230"/>
        <end position="260"/>
    </location>
</feature>
<dbReference type="InterPro" id="IPR036236">
    <property type="entry name" value="Znf_C2H2_sf"/>
</dbReference>
<dbReference type="AlphaFoldDB" id="A0A226DHL8"/>
<dbReference type="Proteomes" id="UP000198287">
    <property type="component" value="Unassembled WGS sequence"/>
</dbReference>
<dbReference type="GO" id="GO:0008270">
    <property type="term" value="F:zinc ion binding"/>
    <property type="evidence" value="ECO:0007669"/>
    <property type="project" value="UniProtKB-KW"/>
</dbReference>
<evidence type="ECO:0000256" key="2">
    <source>
        <dbReference type="SAM" id="MobiDB-lite"/>
    </source>
</evidence>
<dbReference type="Pfam" id="PF00096">
    <property type="entry name" value="zf-C2H2"/>
    <property type="match status" value="2"/>
</dbReference>
<evidence type="ECO:0000256" key="1">
    <source>
        <dbReference type="PROSITE-ProRule" id="PRU00042"/>
    </source>
</evidence>
<comment type="caution">
    <text evidence="4">The sequence shown here is derived from an EMBL/GenBank/DDBJ whole genome shotgun (WGS) entry which is preliminary data.</text>
</comment>
<dbReference type="PROSITE" id="PS50157">
    <property type="entry name" value="ZINC_FINGER_C2H2_2"/>
    <property type="match status" value="2"/>
</dbReference>
<dbReference type="SMART" id="SM00355">
    <property type="entry name" value="ZnF_C2H2"/>
    <property type="match status" value="2"/>
</dbReference>
<organism evidence="4 5">
    <name type="scientific">Folsomia candida</name>
    <name type="common">Springtail</name>
    <dbReference type="NCBI Taxonomy" id="158441"/>
    <lineage>
        <taxon>Eukaryota</taxon>
        <taxon>Metazoa</taxon>
        <taxon>Ecdysozoa</taxon>
        <taxon>Arthropoda</taxon>
        <taxon>Hexapoda</taxon>
        <taxon>Collembola</taxon>
        <taxon>Entomobryomorpha</taxon>
        <taxon>Isotomoidea</taxon>
        <taxon>Isotomidae</taxon>
        <taxon>Proisotominae</taxon>
        <taxon>Folsomia</taxon>
    </lineage>
</organism>
<dbReference type="PROSITE" id="PS00028">
    <property type="entry name" value="ZINC_FINGER_C2H2_1"/>
    <property type="match status" value="2"/>
</dbReference>
<gene>
    <name evidence="4" type="ORF">Fcan01_21584</name>
</gene>
<keyword evidence="1" id="KW-0863">Zinc-finger</keyword>
<keyword evidence="1" id="KW-0862">Zinc</keyword>
<feature type="compositionally biased region" description="Polar residues" evidence="2">
    <location>
        <begin position="153"/>
        <end position="165"/>
    </location>
</feature>
<sequence>MSLPPSTLSEEQRLRIDENRRRALAVRVLKQENVSPRSIPFQVATGRDTGSEAPTNLDLEPVIKLKIEIKRLNAVIRRNNGYLDAKDVALIAKDKRITELLSKLDQRDQHIEDLKRQVYEKDAQIENKDSWIMQLEGLKDEQEEDVSDADEMQSASKTSPASTSMGKPILSKVVKQGKTVQRLDLSPTTADSLQSYKSYKKRRASVKKCTCSHCDYNSRRKPGEENKDRHACDHTGCGKTYNNISDLRRHIEAKHSGTKFICPVCNIVLANQTSLRTHQLRHLNILPKGEKKIMQVLDRVTLIVSDDNKTAYLRESTKEDREATGELQVEQVYCIPVRSKETGEIVGYTGNYTNLFSVIHASSMINNNCDAAALREDIIWCEGCTYRLFGDADLELCWREAFPLQIFLLRRVMAEKVKGWIRIRLETFGNRTIIDAIKVLKEVDHHLEGRVQAAASLFNPETCDKILNKPRHQIFEGVPCVLRNIVIPITDLVKKF</sequence>
<accession>A0A226DHL8</accession>
<evidence type="ECO:0000313" key="4">
    <source>
        <dbReference type="EMBL" id="OXA43676.1"/>
    </source>
</evidence>